<comment type="catalytic activity">
    <reaction evidence="1">
        <text>S-ubiquitinyl-[E2 ubiquitin-conjugating enzyme]-L-cysteine + [acceptor protein]-L-lysine = [E2 ubiquitin-conjugating enzyme]-L-cysteine + N(6)-ubiquitinyl-[acceptor protein]-L-lysine.</text>
        <dbReference type="EC" id="2.3.2.27"/>
    </reaction>
</comment>
<dbReference type="InterPro" id="IPR057425">
    <property type="entry name" value="DUF2921_N"/>
</dbReference>
<feature type="signal peptide" evidence="11">
    <location>
        <begin position="1"/>
        <end position="15"/>
    </location>
</feature>
<dbReference type="AlphaFoldDB" id="A0A8J4QVB4"/>
<keyword evidence="11" id="KW-0732">Signal</keyword>
<evidence type="ECO:0000256" key="11">
    <source>
        <dbReference type="SAM" id="SignalP"/>
    </source>
</evidence>
<feature type="transmembrane region" description="Helical" evidence="10">
    <location>
        <begin position="693"/>
        <end position="714"/>
    </location>
</feature>
<keyword evidence="7" id="KW-0833">Ubl conjugation pathway</keyword>
<sequence length="945" mass="107330">MKIASLAIFVWCVYGLLVLGSAKSYFSEEDPETYKYDRVDEVKKECASVLSSASELRAEDNRVFSIKEELFFVDGDWRQEAGKAPIMPFDDRDVLKNSSDVVDPLNLVSFWVMDVDHAHRSRKSVSVNGFLVMGMTLAGTFENSGYHGSPQFRIWPSHSELSIAFEGIYTESKKNGGERVLCLLGSTMLPSREPNSMDPWEWVKVSIPRYDQPPLLQDDRILFVLRFPKTFTLTNWAIQGELRSLNPKSNPKYFDVIHISSQLGKLADYKFGSEKIVSKACDPYPYQDSLMDGGINIYKDFFFCEILEEVTRDQAFTVVPNWRCNSTDAFCSKLGPFVSDKEIKATDGGFKGVKLYMQNVKCEQKVPRGNVSSARVSALFRAVPPSENQYAAALRSGLGNMTVAAEGIWKSSSGQLCMVGCLGVVDAEGSGCDSRICLYIPISFSIKQRSIIFGSFSSTNKKNASYFPLSFEKLVQPTELWNYFKVSRPNYIYTKFVVAGTILEENEPFTFRTVIKKSFLQFPKLEDTEAFLVSLSLLSEDLTLHVSAFPDRSSSHSWPRTDVQLEILSVGPLFGRYWSSHNGSTTDKETPYHTKAEYTEKQLLLNVSAQLSLTGKDYGNFSMLFLEGLYDPHVGKMYSVGCRDVRASWKILFESMDLEAGMDCLVEVVVSYPPTTTRWKQREDILSHRGVEGILRILTLSLAIACILSQLFYIKHNLDYVPYISLVMLGVQALGYSLPLITGAEALFKRISSETYETSSYDLENNQWFHIMDYTVKLLVMVSFLLTLRLCQKVWKSRIRSLTRAPLEPHRVPSDKRIDCKPLRKLYFIGITAVRLFPHFYDYRRAPVRNPYFAEDYEFVNPNLDFYSKFGDIAIPVTAIILAIAVYIQQRWNYEKLSQTLTLGHYKLLPLGSRMYERLPSQIVEAELVSGVNGNVAHEKECDVE</sequence>
<comment type="caution">
    <text evidence="14">The sequence shown here is derived from an EMBL/GenBank/DDBJ whole genome shotgun (WGS) entry which is preliminary data.</text>
</comment>
<dbReference type="EC" id="2.3.2.27" evidence="4"/>
<accession>A0A8J4QVB4</accession>
<evidence type="ECO:0000256" key="9">
    <source>
        <dbReference type="ARBA" id="ARBA00023136"/>
    </source>
</evidence>
<organism evidence="14 15">
    <name type="scientific">Castanea mollissima</name>
    <name type="common">Chinese chestnut</name>
    <dbReference type="NCBI Taxonomy" id="60419"/>
    <lineage>
        <taxon>Eukaryota</taxon>
        <taxon>Viridiplantae</taxon>
        <taxon>Streptophyta</taxon>
        <taxon>Embryophyta</taxon>
        <taxon>Tracheophyta</taxon>
        <taxon>Spermatophyta</taxon>
        <taxon>Magnoliopsida</taxon>
        <taxon>eudicotyledons</taxon>
        <taxon>Gunneridae</taxon>
        <taxon>Pentapetalae</taxon>
        <taxon>rosids</taxon>
        <taxon>fabids</taxon>
        <taxon>Fagales</taxon>
        <taxon>Fagaceae</taxon>
        <taxon>Castanea</taxon>
    </lineage>
</organism>
<comment type="subcellular location">
    <subcellularLocation>
        <location evidence="2">Endomembrane system</location>
        <topology evidence="2">Multi-pass membrane protein</topology>
    </subcellularLocation>
</comment>
<feature type="transmembrane region" description="Helical" evidence="10">
    <location>
        <begin position="726"/>
        <end position="748"/>
    </location>
</feature>
<evidence type="ECO:0000256" key="6">
    <source>
        <dbReference type="ARBA" id="ARBA00022692"/>
    </source>
</evidence>
<dbReference type="OrthoDB" id="618601at2759"/>
<feature type="transmembrane region" description="Helical" evidence="10">
    <location>
        <begin position="866"/>
        <end position="888"/>
    </location>
</feature>
<evidence type="ECO:0000259" key="13">
    <source>
        <dbReference type="Pfam" id="PF25333"/>
    </source>
</evidence>
<gene>
    <name evidence="14" type="ORF">CMV_022117</name>
</gene>
<dbReference type="PANTHER" id="PTHR33389:SF4">
    <property type="entry name" value="PII, URIDYLYLTRANSFERASE (DUF2921)"/>
    <property type="match status" value="1"/>
</dbReference>
<dbReference type="PANTHER" id="PTHR33389">
    <property type="entry name" value="FAMILY PROTEIN, PUTATIVE (DUF2921)-RELATED"/>
    <property type="match status" value="1"/>
</dbReference>
<evidence type="ECO:0000256" key="7">
    <source>
        <dbReference type="ARBA" id="ARBA00022786"/>
    </source>
</evidence>
<evidence type="ECO:0000313" key="14">
    <source>
        <dbReference type="EMBL" id="KAF3952313.1"/>
    </source>
</evidence>
<evidence type="ECO:0000256" key="8">
    <source>
        <dbReference type="ARBA" id="ARBA00022989"/>
    </source>
</evidence>
<keyword evidence="15" id="KW-1185">Reference proteome</keyword>
<evidence type="ECO:0000256" key="10">
    <source>
        <dbReference type="SAM" id="Phobius"/>
    </source>
</evidence>
<evidence type="ECO:0000256" key="2">
    <source>
        <dbReference type="ARBA" id="ARBA00004127"/>
    </source>
</evidence>
<dbReference type="GO" id="GO:0061630">
    <property type="term" value="F:ubiquitin protein ligase activity"/>
    <property type="evidence" value="ECO:0007669"/>
    <property type="project" value="UniProtKB-EC"/>
</dbReference>
<reference evidence="14" key="1">
    <citation type="submission" date="2020-03" db="EMBL/GenBank/DDBJ databases">
        <title>Castanea mollissima Vanexum genome sequencing.</title>
        <authorList>
            <person name="Staton M."/>
        </authorList>
    </citation>
    <scope>NUCLEOTIDE SEQUENCE</scope>
    <source>
        <tissue evidence="14">Leaf</tissue>
    </source>
</reference>
<evidence type="ECO:0000256" key="3">
    <source>
        <dbReference type="ARBA" id="ARBA00004906"/>
    </source>
</evidence>
<evidence type="ECO:0000256" key="4">
    <source>
        <dbReference type="ARBA" id="ARBA00012483"/>
    </source>
</evidence>
<dbReference type="EMBL" id="JRKL02004552">
    <property type="protein sequence ID" value="KAF3952313.1"/>
    <property type="molecule type" value="Genomic_DNA"/>
</dbReference>
<evidence type="ECO:0000313" key="15">
    <source>
        <dbReference type="Proteomes" id="UP000737018"/>
    </source>
</evidence>
<evidence type="ECO:0000256" key="1">
    <source>
        <dbReference type="ARBA" id="ARBA00000900"/>
    </source>
</evidence>
<feature type="transmembrane region" description="Helical" evidence="10">
    <location>
        <begin position="826"/>
        <end position="841"/>
    </location>
</feature>
<feature type="domain" description="SWEET-like" evidence="12">
    <location>
        <begin position="818"/>
        <end position="896"/>
    </location>
</feature>
<dbReference type="InterPro" id="IPR021319">
    <property type="entry name" value="DUF2921"/>
</dbReference>
<name>A0A8J4QVB4_9ROSI</name>
<feature type="domain" description="DUF2921" evidence="13">
    <location>
        <begin position="508"/>
        <end position="680"/>
    </location>
</feature>
<feature type="transmembrane region" description="Helical" evidence="10">
    <location>
        <begin position="768"/>
        <end position="791"/>
    </location>
</feature>
<comment type="pathway">
    <text evidence="3">Protein modification; protein ubiquitination.</text>
</comment>
<keyword evidence="6 10" id="KW-0812">Transmembrane</keyword>
<proteinExistence type="predicted"/>
<feature type="domain" description="DUF2921" evidence="13">
    <location>
        <begin position="277"/>
        <end position="468"/>
    </location>
</feature>
<dbReference type="GO" id="GO:0012505">
    <property type="term" value="C:endomembrane system"/>
    <property type="evidence" value="ECO:0007669"/>
    <property type="project" value="UniProtKB-SubCell"/>
</dbReference>
<evidence type="ECO:0000256" key="5">
    <source>
        <dbReference type="ARBA" id="ARBA00022679"/>
    </source>
</evidence>
<evidence type="ECO:0000259" key="12">
    <source>
        <dbReference type="Pfam" id="PF11145"/>
    </source>
</evidence>
<feature type="domain" description="DUF2921" evidence="13">
    <location>
        <begin position="42"/>
        <end position="258"/>
    </location>
</feature>
<protein>
    <recommendedName>
        <fullName evidence="4">RING-type E3 ubiquitin transferase</fullName>
        <ecNumber evidence="4">2.3.2.27</ecNumber>
    </recommendedName>
</protein>
<dbReference type="Proteomes" id="UP000737018">
    <property type="component" value="Unassembled WGS sequence"/>
</dbReference>
<keyword evidence="5" id="KW-0808">Transferase</keyword>
<feature type="domain" description="SWEET-like" evidence="12">
    <location>
        <begin position="681"/>
        <end position="802"/>
    </location>
</feature>
<keyword evidence="9 10" id="KW-0472">Membrane</keyword>
<dbReference type="Pfam" id="PF25333">
    <property type="entry name" value="DUF2921_N"/>
    <property type="match status" value="3"/>
</dbReference>
<dbReference type="Pfam" id="PF11145">
    <property type="entry name" value="DUF2921"/>
    <property type="match status" value="2"/>
</dbReference>
<keyword evidence="8 10" id="KW-1133">Transmembrane helix</keyword>
<feature type="chain" id="PRO_5035267120" description="RING-type E3 ubiquitin transferase" evidence="11">
    <location>
        <begin position="16"/>
        <end position="945"/>
    </location>
</feature>